<dbReference type="Pfam" id="PF00364">
    <property type="entry name" value="Biotin_lipoyl"/>
    <property type="match status" value="1"/>
</dbReference>
<sequence length="370" mass="39361">MGPITPIVMPKWGLEMREGTVQDWLVREGERIEVGTALLDVDTDKISNSVEAPDAGLLRRIVAQSGETLPVKALLGVLAEQDVSDAEIEAYVAAYEVPVIDSGDEDAGPAFDYADVDGIRVRYARRGPESGTPVLFIHGFGGDLNNWLFNLDAVAEKHPVIALDLPAHGQSQVKLAGTTLQELAAFVGRFMETIGVPSAHLVGHSMGGGVAAQLAVDAPQKARSLALIDSAGLGDEVNADYTDGFVRAESRRELKPVAELLFNDTALVSRQMLDDLLKYKRLDGVAEALTALGTTLFGDGRQREQPGKALGGFDGPVLVVWGREDRVIPSAHAAAAPAGAVVAVLDDAGHMPQMEKANEVNALLRRHLGQ</sequence>
<dbReference type="GO" id="GO:0004742">
    <property type="term" value="F:dihydrolipoyllysine-residue acetyltransferase activity"/>
    <property type="evidence" value="ECO:0007669"/>
    <property type="project" value="UniProtKB-EC"/>
</dbReference>
<dbReference type="EMBL" id="JBHSMP010000011">
    <property type="protein sequence ID" value="MFC5428843.1"/>
    <property type="molecule type" value="Genomic_DNA"/>
</dbReference>
<feature type="domain" description="Lipoyl-binding" evidence="1">
    <location>
        <begin position="4"/>
        <end position="79"/>
    </location>
</feature>
<dbReference type="PANTHER" id="PTHR43798">
    <property type="entry name" value="MONOACYLGLYCEROL LIPASE"/>
    <property type="match status" value="1"/>
</dbReference>
<reference evidence="3" key="1">
    <citation type="journal article" date="2019" name="Int. J. Syst. Evol. Microbiol.">
        <title>The Global Catalogue of Microorganisms (GCM) 10K type strain sequencing project: providing services to taxonomists for standard genome sequencing and annotation.</title>
        <authorList>
            <consortium name="The Broad Institute Genomics Platform"/>
            <consortium name="The Broad Institute Genome Sequencing Center for Infectious Disease"/>
            <person name="Wu L."/>
            <person name="Ma J."/>
        </authorList>
    </citation>
    <scope>NUCLEOTIDE SEQUENCE [LARGE SCALE GENOMIC DNA]</scope>
    <source>
        <strain evidence="3">CCUG 56042</strain>
    </source>
</reference>
<dbReference type="Gene3D" id="2.40.50.100">
    <property type="match status" value="1"/>
</dbReference>
<dbReference type="PRINTS" id="PR00111">
    <property type="entry name" value="ABHYDROLASE"/>
</dbReference>
<dbReference type="EC" id="2.3.1.12" evidence="2"/>
<dbReference type="SUPFAM" id="SSF51230">
    <property type="entry name" value="Single hybrid motif"/>
    <property type="match status" value="1"/>
</dbReference>
<evidence type="ECO:0000313" key="3">
    <source>
        <dbReference type="Proteomes" id="UP001596103"/>
    </source>
</evidence>
<keyword evidence="2" id="KW-0012">Acyltransferase</keyword>
<dbReference type="Gene3D" id="3.40.50.1820">
    <property type="entry name" value="alpha/beta hydrolase"/>
    <property type="match status" value="1"/>
</dbReference>
<evidence type="ECO:0000259" key="1">
    <source>
        <dbReference type="PROSITE" id="PS50968"/>
    </source>
</evidence>
<dbReference type="InterPro" id="IPR000073">
    <property type="entry name" value="AB_hydrolase_1"/>
</dbReference>
<name>A0ABW0J710_9BURK</name>
<keyword evidence="3" id="KW-1185">Reference proteome</keyword>
<dbReference type="InterPro" id="IPR050266">
    <property type="entry name" value="AB_hydrolase_sf"/>
</dbReference>
<gene>
    <name evidence="2" type="ORF">ACFPTO_08520</name>
</gene>
<dbReference type="Proteomes" id="UP001596103">
    <property type="component" value="Unassembled WGS sequence"/>
</dbReference>
<keyword evidence="2" id="KW-0808">Transferase</keyword>
<dbReference type="SUPFAM" id="SSF53474">
    <property type="entry name" value="alpha/beta-Hydrolases"/>
    <property type="match status" value="1"/>
</dbReference>
<dbReference type="InterPro" id="IPR011053">
    <property type="entry name" value="Single_hybrid_motif"/>
</dbReference>
<dbReference type="RefSeq" id="WP_377710816.1">
    <property type="nucleotide sequence ID" value="NZ_JBHSMP010000011.1"/>
</dbReference>
<dbReference type="Pfam" id="PF00561">
    <property type="entry name" value="Abhydrolase_1"/>
    <property type="match status" value="1"/>
</dbReference>
<organism evidence="2 3">
    <name type="scientific">Paraburkholderia denitrificans</name>
    <dbReference type="NCBI Taxonomy" id="694025"/>
    <lineage>
        <taxon>Bacteria</taxon>
        <taxon>Pseudomonadati</taxon>
        <taxon>Pseudomonadota</taxon>
        <taxon>Betaproteobacteria</taxon>
        <taxon>Burkholderiales</taxon>
        <taxon>Burkholderiaceae</taxon>
        <taxon>Paraburkholderia</taxon>
    </lineage>
</organism>
<proteinExistence type="predicted"/>
<dbReference type="PROSITE" id="PS50968">
    <property type="entry name" value="BIOTINYL_LIPOYL"/>
    <property type="match status" value="1"/>
</dbReference>
<dbReference type="NCBIfam" id="NF011457">
    <property type="entry name" value="PRK14875.1"/>
    <property type="match status" value="1"/>
</dbReference>
<dbReference type="CDD" id="cd06849">
    <property type="entry name" value="lipoyl_domain"/>
    <property type="match status" value="1"/>
</dbReference>
<comment type="caution">
    <text evidence="2">The sequence shown here is derived from an EMBL/GenBank/DDBJ whole genome shotgun (WGS) entry which is preliminary data.</text>
</comment>
<dbReference type="InterPro" id="IPR029058">
    <property type="entry name" value="AB_hydrolase_fold"/>
</dbReference>
<evidence type="ECO:0000313" key="2">
    <source>
        <dbReference type="EMBL" id="MFC5428843.1"/>
    </source>
</evidence>
<dbReference type="InterPro" id="IPR000089">
    <property type="entry name" value="Biotin_lipoyl"/>
</dbReference>
<dbReference type="PANTHER" id="PTHR43798:SF33">
    <property type="entry name" value="HYDROLASE, PUTATIVE (AFU_ORTHOLOGUE AFUA_2G14860)-RELATED"/>
    <property type="match status" value="1"/>
</dbReference>
<protein>
    <submittedName>
        <fullName evidence="2">Acetoin dehydrogenase dihydrolipoyllysine-residue acetyltransferase subunit</fullName>
        <ecNumber evidence="2">2.3.1.12</ecNumber>
    </submittedName>
</protein>
<accession>A0ABW0J710</accession>